<keyword evidence="1" id="KW-0812">Transmembrane</keyword>
<dbReference type="Proteomes" id="UP000651977">
    <property type="component" value="Unassembled WGS sequence"/>
</dbReference>
<dbReference type="EMBL" id="BMDY01000003">
    <property type="protein sequence ID" value="GGA96132.1"/>
    <property type="molecule type" value="Genomic_DNA"/>
</dbReference>
<keyword evidence="1" id="KW-1133">Transmembrane helix</keyword>
<keyword evidence="1" id="KW-0472">Membrane</keyword>
<evidence type="ECO:0000313" key="3">
    <source>
        <dbReference type="Proteomes" id="UP000651977"/>
    </source>
</evidence>
<proteinExistence type="predicted"/>
<comment type="caution">
    <text evidence="2">The sequence shown here is derived from an EMBL/GenBank/DDBJ whole genome shotgun (WGS) entry which is preliminary data.</text>
</comment>
<evidence type="ECO:0000256" key="1">
    <source>
        <dbReference type="SAM" id="Phobius"/>
    </source>
</evidence>
<evidence type="ECO:0008006" key="4">
    <source>
        <dbReference type="Google" id="ProtNLM"/>
    </source>
</evidence>
<accession>A0ABQ1HXH4</accession>
<feature type="transmembrane region" description="Helical" evidence="1">
    <location>
        <begin position="14"/>
        <end position="35"/>
    </location>
</feature>
<gene>
    <name evidence="2" type="ORF">GCM10007414_06300</name>
</gene>
<reference evidence="3" key="1">
    <citation type="journal article" date="2019" name="Int. J. Syst. Evol. Microbiol.">
        <title>The Global Catalogue of Microorganisms (GCM) 10K type strain sequencing project: providing services to taxonomists for standard genome sequencing and annotation.</title>
        <authorList>
            <consortium name="The Broad Institute Genomics Platform"/>
            <consortium name="The Broad Institute Genome Sequencing Center for Infectious Disease"/>
            <person name="Wu L."/>
            <person name="Ma J."/>
        </authorList>
    </citation>
    <scope>NUCLEOTIDE SEQUENCE [LARGE SCALE GENOMIC DNA]</scope>
    <source>
        <strain evidence="3">CGMCC 1.10131</strain>
    </source>
</reference>
<protein>
    <recommendedName>
        <fullName evidence="4">MSHA biogenesis protein MshF</fullName>
    </recommendedName>
</protein>
<dbReference type="RefSeq" id="WP_055732852.1">
    <property type="nucleotide sequence ID" value="NZ_BMDY01000003.1"/>
</dbReference>
<organism evidence="2 3">
    <name type="scientific">Agarivorans gilvus</name>
    <dbReference type="NCBI Taxonomy" id="680279"/>
    <lineage>
        <taxon>Bacteria</taxon>
        <taxon>Pseudomonadati</taxon>
        <taxon>Pseudomonadota</taxon>
        <taxon>Gammaproteobacteria</taxon>
        <taxon>Alteromonadales</taxon>
        <taxon>Alteromonadaceae</taxon>
        <taxon>Agarivorans</taxon>
    </lineage>
</organism>
<evidence type="ECO:0000313" key="2">
    <source>
        <dbReference type="EMBL" id="GGA96132.1"/>
    </source>
</evidence>
<name>A0ABQ1HXH4_9ALTE</name>
<sequence>MNQQKLLDDNRKRFVQLVSFSIVLLLTLLLLRSFIRTIDQAEQQLVEEYQQIWVSRLAQVHGLWLARFRPTQLTVNFWQESERSEGTGSIHSITLQMNQAGWPKVNSSQDCLLLWRDMMGLDWLQQPSAALVEYTQQECQFTFKHSLALVYRAQQGQVLLQVQ</sequence>
<keyword evidence="3" id="KW-1185">Reference proteome</keyword>